<evidence type="ECO:0000313" key="2">
    <source>
        <dbReference type="Proteomes" id="UP001201812"/>
    </source>
</evidence>
<comment type="caution">
    <text evidence="1">The sequence shown here is derived from an EMBL/GenBank/DDBJ whole genome shotgun (WGS) entry which is preliminary data.</text>
</comment>
<sequence>MKFYFPDSVNTHLIIPIHLIIIWSRNALSQFGGMGMQCPPGMEQDGSCQYFSFCIDPKEHCFNGACCQPSKLGSIMPGPGGFPVVGSPFCPPGMYPDGGCSILKFCFDPKEQCIGNYCCQQEQGMNGFMGAGGYGIPGGFGGFGGGPYGMSGGFGVGGCIDTQPGCIMFATYCGLDTILEACLLTCGVCHGGIYG</sequence>
<organism evidence="1 2">
    <name type="scientific">Ditylenchus destructor</name>
    <dbReference type="NCBI Taxonomy" id="166010"/>
    <lineage>
        <taxon>Eukaryota</taxon>
        <taxon>Metazoa</taxon>
        <taxon>Ecdysozoa</taxon>
        <taxon>Nematoda</taxon>
        <taxon>Chromadorea</taxon>
        <taxon>Rhabditida</taxon>
        <taxon>Tylenchina</taxon>
        <taxon>Tylenchomorpha</taxon>
        <taxon>Sphaerularioidea</taxon>
        <taxon>Anguinidae</taxon>
        <taxon>Anguininae</taxon>
        <taxon>Ditylenchus</taxon>
    </lineage>
</organism>
<evidence type="ECO:0000313" key="1">
    <source>
        <dbReference type="EMBL" id="KAI1704733.1"/>
    </source>
</evidence>
<proteinExistence type="predicted"/>
<dbReference type="EMBL" id="JAKKPZ010000064">
    <property type="protein sequence ID" value="KAI1704733.1"/>
    <property type="molecule type" value="Genomic_DNA"/>
</dbReference>
<protein>
    <submittedName>
        <fullName evidence="1">Uncharacterized protein</fullName>
    </submittedName>
</protein>
<name>A0AAD4MXR5_9BILA</name>
<keyword evidence="2" id="KW-1185">Reference proteome</keyword>
<gene>
    <name evidence="1" type="ORF">DdX_14091</name>
</gene>
<accession>A0AAD4MXR5</accession>
<dbReference type="AlphaFoldDB" id="A0AAD4MXR5"/>
<dbReference type="Proteomes" id="UP001201812">
    <property type="component" value="Unassembled WGS sequence"/>
</dbReference>
<reference evidence="1" key="1">
    <citation type="submission" date="2022-01" db="EMBL/GenBank/DDBJ databases">
        <title>Genome Sequence Resource for Two Populations of Ditylenchus destructor, the Migratory Endoparasitic Phytonematode.</title>
        <authorList>
            <person name="Zhang H."/>
            <person name="Lin R."/>
            <person name="Xie B."/>
        </authorList>
    </citation>
    <scope>NUCLEOTIDE SEQUENCE</scope>
    <source>
        <strain evidence="1">BazhouSP</strain>
    </source>
</reference>